<accession>A0ACC1AXS7</accession>
<name>A0ACC1AXS7_9ROSI</name>
<evidence type="ECO:0000313" key="1">
    <source>
        <dbReference type="EMBL" id="KAJ0091373.1"/>
    </source>
</evidence>
<evidence type="ECO:0000313" key="2">
    <source>
        <dbReference type="Proteomes" id="UP001164250"/>
    </source>
</evidence>
<dbReference type="Proteomes" id="UP001164250">
    <property type="component" value="Chromosome 8"/>
</dbReference>
<reference evidence="2" key="1">
    <citation type="journal article" date="2023" name="G3 (Bethesda)">
        <title>Genome assembly and association tests identify interacting loci associated with vigor, precocity, and sex in interspecific pistachio rootstocks.</title>
        <authorList>
            <person name="Palmer W."/>
            <person name="Jacygrad E."/>
            <person name="Sagayaradj S."/>
            <person name="Cavanaugh K."/>
            <person name="Han R."/>
            <person name="Bertier L."/>
            <person name="Beede B."/>
            <person name="Kafkas S."/>
            <person name="Golino D."/>
            <person name="Preece J."/>
            <person name="Michelmore R."/>
        </authorList>
    </citation>
    <scope>NUCLEOTIDE SEQUENCE [LARGE SCALE GENOMIC DNA]</scope>
</reference>
<proteinExistence type="predicted"/>
<protein>
    <submittedName>
        <fullName evidence="1">Uncharacterized protein</fullName>
    </submittedName>
</protein>
<organism evidence="1 2">
    <name type="scientific">Pistacia atlantica</name>
    <dbReference type="NCBI Taxonomy" id="434234"/>
    <lineage>
        <taxon>Eukaryota</taxon>
        <taxon>Viridiplantae</taxon>
        <taxon>Streptophyta</taxon>
        <taxon>Embryophyta</taxon>
        <taxon>Tracheophyta</taxon>
        <taxon>Spermatophyta</taxon>
        <taxon>Magnoliopsida</taxon>
        <taxon>eudicotyledons</taxon>
        <taxon>Gunneridae</taxon>
        <taxon>Pentapetalae</taxon>
        <taxon>rosids</taxon>
        <taxon>malvids</taxon>
        <taxon>Sapindales</taxon>
        <taxon>Anacardiaceae</taxon>
        <taxon>Pistacia</taxon>
    </lineage>
</organism>
<comment type="caution">
    <text evidence="1">The sequence shown here is derived from an EMBL/GenBank/DDBJ whole genome shotgun (WGS) entry which is preliminary data.</text>
</comment>
<gene>
    <name evidence="1" type="ORF">Patl1_12430</name>
</gene>
<dbReference type="EMBL" id="CM047904">
    <property type="protein sequence ID" value="KAJ0091373.1"/>
    <property type="molecule type" value="Genomic_DNA"/>
</dbReference>
<keyword evidence="2" id="KW-1185">Reference proteome</keyword>
<sequence>MSIAESIRALFTSNISSIISPMRQRSDSPPPSQTPSSSSIDLESQEIASPHQNQRSDPPQPLQTSDRPPPLQTPSSSSMDLESQVVVAPQQNGNQFLHHWQNVFMTFCFTSAVEIAILFAQIQSQLPVSFHILSFAIFLIFSCSNCCKHH</sequence>